<keyword evidence="10" id="KW-1185">Reference proteome</keyword>
<keyword evidence="7" id="KW-0418">Kinase</keyword>
<keyword evidence="6" id="KW-0598">Phosphotransferase system</keyword>
<keyword evidence="2" id="KW-0813">Transport</keyword>
<evidence type="ECO:0000256" key="6">
    <source>
        <dbReference type="ARBA" id="ARBA00022683"/>
    </source>
</evidence>
<evidence type="ECO:0000256" key="2">
    <source>
        <dbReference type="ARBA" id="ARBA00022448"/>
    </source>
</evidence>
<dbReference type="EMBL" id="CP002109">
    <property type="protein sequence ID" value="ADL03820.1"/>
    <property type="molecule type" value="Genomic_DNA"/>
</dbReference>
<keyword evidence="3" id="KW-0963">Cytoplasm</keyword>
<proteinExistence type="predicted"/>
<dbReference type="eggNOG" id="COG3444">
    <property type="taxonomic scope" value="Bacteria"/>
</dbReference>
<dbReference type="GO" id="GO:0008982">
    <property type="term" value="F:protein-N(PI)-phosphohistidine-sugar phosphotransferase activity"/>
    <property type="evidence" value="ECO:0007669"/>
    <property type="project" value="InterPro"/>
</dbReference>
<dbReference type="OrthoDB" id="9788818at2"/>
<dbReference type="GO" id="GO:0009401">
    <property type="term" value="P:phosphoenolpyruvate-dependent sugar phosphotransferase system"/>
    <property type="evidence" value="ECO:0007669"/>
    <property type="project" value="UniProtKB-KW"/>
</dbReference>
<dbReference type="KEGG" id="csh:Closa_1213"/>
<evidence type="ECO:0000256" key="3">
    <source>
        <dbReference type="ARBA" id="ARBA00022490"/>
    </source>
</evidence>
<dbReference type="PROSITE" id="PS51101">
    <property type="entry name" value="PTS_EIIB_TYPE_4"/>
    <property type="match status" value="1"/>
</dbReference>
<evidence type="ECO:0000256" key="1">
    <source>
        <dbReference type="ARBA" id="ARBA00004496"/>
    </source>
</evidence>
<protein>
    <submittedName>
        <fullName evidence="9">PTS system sorbose subfamily IIB component</fullName>
    </submittedName>
</protein>
<dbReference type="AlphaFoldDB" id="D9R868"/>
<evidence type="ECO:0000256" key="5">
    <source>
        <dbReference type="ARBA" id="ARBA00022679"/>
    </source>
</evidence>
<dbReference type="GO" id="GO:0016301">
    <property type="term" value="F:kinase activity"/>
    <property type="evidence" value="ECO:0007669"/>
    <property type="project" value="UniProtKB-KW"/>
</dbReference>
<evidence type="ECO:0000313" key="10">
    <source>
        <dbReference type="Proteomes" id="UP000001662"/>
    </source>
</evidence>
<dbReference type="CDD" id="cd00001">
    <property type="entry name" value="PTS_IIB_man"/>
    <property type="match status" value="1"/>
</dbReference>
<dbReference type="HOGENOM" id="CLU_116175_0_0_9"/>
<organism evidence="9 10">
    <name type="scientific">Lacrimispora saccharolytica (strain ATCC 35040 / DSM 2544 / NRCC 2533 / WM1)</name>
    <name type="common">Clostridium saccharolyticum</name>
    <dbReference type="NCBI Taxonomy" id="610130"/>
    <lineage>
        <taxon>Bacteria</taxon>
        <taxon>Bacillati</taxon>
        <taxon>Bacillota</taxon>
        <taxon>Clostridia</taxon>
        <taxon>Lachnospirales</taxon>
        <taxon>Lachnospiraceae</taxon>
        <taxon>Lacrimispora</taxon>
    </lineage>
</organism>
<evidence type="ECO:0000256" key="7">
    <source>
        <dbReference type="ARBA" id="ARBA00022777"/>
    </source>
</evidence>
<gene>
    <name evidence="9" type="ordered locus">Closa_1213</name>
</gene>
<dbReference type="GO" id="GO:0005737">
    <property type="term" value="C:cytoplasm"/>
    <property type="evidence" value="ECO:0007669"/>
    <property type="project" value="UniProtKB-SubCell"/>
</dbReference>
<dbReference type="Pfam" id="PF03830">
    <property type="entry name" value="PTSIIB_sorb"/>
    <property type="match status" value="1"/>
</dbReference>
<dbReference type="STRING" id="610130.Closa_1213"/>
<reference evidence="9" key="1">
    <citation type="submission" date="2010-07" db="EMBL/GenBank/DDBJ databases">
        <title>Complete sequence of Clostridium saccharolyticum WM1.</title>
        <authorList>
            <consortium name="US DOE Joint Genome Institute"/>
            <person name="Lucas S."/>
            <person name="Copeland A."/>
            <person name="Lapidus A."/>
            <person name="Cheng J.-F."/>
            <person name="Bruce D."/>
            <person name="Goodwin L."/>
            <person name="Pitluck S."/>
            <person name="Chertkov O."/>
            <person name="Detter J.C."/>
            <person name="Han C."/>
            <person name="Tapia R."/>
            <person name="Land M."/>
            <person name="Hauser L."/>
            <person name="Chang Y.-J."/>
            <person name="Jeffries C."/>
            <person name="Kyrpides N."/>
            <person name="Ivanova N."/>
            <person name="Mikhailova N."/>
            <person name="Mouttaki H."/>
            <person name="Lin L."/>
            <person name="Zhou J."/>
            <person name="Hemme C.L."/>
            <person name="Woyke T."/>
        </authorList>
    </citation>
    <scope>NUCLEOTIDE SEQUENCE [LARGE SCALE GENOMIC DNA]</scope>
    <source>
        <strain evidence="9">WM1</strain>
    </source>
</reference>
<dbReference type="InterPro" id="IPR036667">
    <property type="entry name" value="PTS_IIB_sorbose-sp_sf"/>
</dbReference>
<dbReference type="PaxDb" id="610130-Closa_1213"/>
<dbReference type="Gene3D" id="3.40.35.10">
    <property type="entry name" value="Phosphotransferase system, sorbose subfamily IIB component"/>
    <property type="match status" value="1"/>
</dbReference>
<evidence type="ECO:0000313" key="9">
    <source>
        <dbReference type="EMBL" id="ADL03820.1"/>
    </source>
</evidence>
<dbReference type="InterPro" id="IPR004720">
    <property type="entry name" value="PTS_IIB_sorbose-sp"/>
</dbReference>
<keyword evidence="5" id="KW-0808">Transferase</keyword>
<evidence type="ECO:0000256" key="4">
    <source>
        <dbReference type="ARBA" id="ARBA00022597"/>
    </source>
</evidence>
<evidence type="ECO:0000259" key="8">
    <source>
        <dbReference type="PROSITE" id="PS51101"/>
    </source>
</evidence>
<dbReference type="Proteomes" id="UP000001662">
    <property type="component" value="Chromosome"/>
</dbReference>
<dbReference type="RefSeq" id="WP_013271915.1">
    <property type="nucleotide sequence ID" value="NC_014376.1"/>
</dbReference>
<sequence>MAIVHARVDERLIHGQVAMVWTNTVGASRIIVVNDEAVKDELIIAGLKMAKPAGVKLSILSLKRAAEKFGEKAYEEDKVFLITKNVTDMAALIRSEVPIKAFNVGNVAKREGSRPIKKSVNLTEDDEKDIREMVQLGVSVTAQMLPNESDQSILNML</sequence>
<feature type="domain" description="PTS EIIB type-4" evidence="8">
    <location>
        <begin position="1"/>
        <end position="157"/>
    </location>
</feature>
<comment type="subcellular location">
    <subcellularLocation>
        <location evidence="1">Cytoplasm</location>
    </subcellularLocation>
</comment>
<keyword evidence="4" id="KW-0762">Sugar transport</keyword>
<accession>D9R868</accession>
<name>D9R868_LACSW</name>
<dbReference type="SUPFAM" id="SSF52728">
    <property type="entry name" value="PTS IIb component"/>
    <property type="match status" value="1"/>
</dbReference>